<dbReference type="SUPFAM" id="SSF53067">
    <property type="entry name" value="Actin-like ATPase domain"/>
    <property type="match status" value="1"/>
</dbReference>
<feature type="domain" description="Carbohydrate kinase FGGY C-terminal" evidence="5">
    <location>
        <begin position="308"/>
        <end position="499"/>
    </location>
</feature>
<dbReference type="EMBL" id="JBBUTF010000012">
    <property type="protein sequence ID" value="MEK8027074.1"/>
    <property type="molecule type" value="Genomic_DNA"/>
</dbReference>
<evidence type="ECO:0000313" key="6">
    <source>
        <dbReference type="EMBL" id="MEK8027074.1"/>
    </source>
</evidence>
<comment type="caution">
    <text evidence="6">The sequence shown here is derived from an EMBL/GenBank/DDBJ whole genome shotgun (WGS) entry which is preliminary data.</text>
</comment>
<evidence type="ECO:0000256" key="3">
    <source>
        <dbReference type="ARBA" id="ARBA00022777"/>
    </source>
</evidence>
<evidence type="ECO:0000313" key="7">
    <source>
        <dbReference type="Proteomes" id="UP001368500"/>
    </source>
</evidence>
<keyword evidence="7" id="KW-1185">Reference proteome</keyword>
<name>A0ABU9BD69_9BURK</name>
<dbReference type="Pfam" id="PF21546">
    <property type="entry name" value="FGGY_C_2"/>
    <property type="match status" value="1"/>
</dbReference>
<dbReference type="InterPro" id="IPR043129">
    <property type="entry name" value="ATPase_NBD"/>
</dbReference>
<sequence length="541" mass="56916">MARSLPPDHAGTRRRALSRPASRETTSAAVPPASTPDTPDTPGPAAAPPRALGSTLVLDIGKSNAKLLLIDAQGAELWHAQCPNASVDWTPPDSPAADGYRALGVQRLGDWIDGALRALGPTLTAAQQPARLITTTHGAAFCALGDDDLLLPPIDYEWDGYGDDTPGFEASLANFGHHGTPPLPQGLNAGRQLAWLQRRHAARLQGLRHWLPYPQYWAWWFSGAARSEVSSLGCHTGLWAPEHGRYSDWAQAAGLAARFAPQAQAWETVGRLRPERARAWGLSAELEVLAGVHDSNACLARHLRHHPDATVVSSGTWTVIMAPGAPTARLVPERDELVNVAVDGRAVPTARFMGGREFAALCAGADPALATEQNLSRVLAEGWSALPAWADSGGPFLGQRGQILRHGQVQAGGMEAIRQVPTELRPALAALYCARVIALLIGELAGQRAVDSPVILEGPLAHNPACCAALAAALHPRPLLRCTDPVEGTARGAWLLAGWTAETTASSAGPAHPLQRIAAAEGGPAQALSADAQAWLALVSG</sequence>
<protein>
    <submittedName>
        <fullName evidence="6">L-fuculose kinase</fullName>
    </submittedName>
</protein>
<dbReference type="GO" id="GO:0016301">
    <property type="term" value="F:kinase activity"/>
    <property type="evidence" value="ECO:0007669"/>
    <property type="project" value="UniProtKB-KW"/>
</dbReference>
<dbReference type="Gene3D" id="3.30.420.40">
    <property type="match status" value="3"/>
</dbReference>
<gene>
    <name evidence="6" type="ORF">AACH11_13980</name>
</gene>
<dbReference type="PANTHER" id="PTHR43095">
    <property type="entry name" value="SUGAR KINASE"/>
    <property type="match status" value="1"/>
</dbReference>
<evidence type="ECO:0000256" key="1">
    <source>
        <dbReference type="ARBA" id="ARBA00009156"/>
    </source>
</evidence>
<accession>A0ABU9BD69</accession>
<reference evidence="6 7" key="1">
    <citation type="submission" date="2024-04" db="EMBL/GenBank/DDBJ databases">
        <title>Novel species of the genus Ideonella isolated from streams.</title>
        <authorList>
            <person name="Lu H."/>
        </authorList>
    </citation>
    <scope>NUCLEOTIDE SEQUENCE [LARGE SCALE GENOMIC DNA]</scope>
    <source>
        <strain evidence="6 7">BYS139W</strain>
    </source>
</reference>
<keyword evidence="3 6" id="KW-0418">Kinase</keyword>
<proteinExistence type="inferred from homology"/>
<evidence type="ECO:0000256" key="4">
    <source>
        <dbReference type="SAM" id="MobiDB-lite"/>
    </source>
</evidence>
<comment type="similarity">
    <text evidence="1">Belongs to the FGGY kinase family.</text>
</comment>
<dbReference type="InterPro" id="IPR049382">
    <property type="entry name" value="FGGY_C_2"/>
</dbReference>
<evidence type="ECO:0000256" key="2">
    <source>
        <dbReference type="ARBA" id="ARBA00022679"/>
    </source>
</evidence>
<feature type="region of interest" description="Disordered" evidence="4">
    <location>
        <begin position="1"/>
        <end position="50"/>
    </location>
</feature>
<organism evidence="6 7">
    <name type="scientific">Pseudaquabacterium rugosum</name>
    <dbReference type="NCBI Taxonomy" id="2984194"/>
    <lineage>
        <taxon>Bacteria</taxon>
        <taxon>Pseudomonadati</taxon>
        <taxon>Pseudomonadota</taxon>
        <taxon>Betaproteobacteria</taxon>
        <taxon>Burkholderiales</taxon>
        <taxon>Sphaerotilaceae</taxon>
        <taxon>Pseudaquabacterium</taxon>
    </lineage>
</organism>
<feature type="compositionally biased region" description="Low complexity" evidence="4">
    <location>
        <begin position="25"/>
        <end position="38"/>
    </location>
</feature>
<dbReference type="PANTHER" id="PTHR43095:SF5">
    <property type="entry name" value="XYLULOSE KINASE"/>
    <property type="match status" value="1"/>
</dbReference>
<dbReference type="InterPro" id="IPR050406">
    <property type="entry name" value="FGGY_Carb_Kinase"/>
</dbReference>
<evidence type="ECO:0000259" key="5">
    <source>
        <dbReference type="Pfam" id="PF21546"/>
    </source>
</evidence>
<dbReference type="RefSeq" id="WP_341374853.1">
    <property type="nucleotide sequence ID" value="NZ_JBBUTF010000012.1"/>
</dbReference>
<dbReference type="Proteomes" id="UP001368500">
    <property type="component" value="Unassembled WGS sequence"/>
</dbReference>
<keyword evidence="2" id="KW-0808">Transferase</keyword>